<feature type="compositionally biased region" description="Polar residues" evidence="4">
    <location>
        <begin position="678"/>
        <end position="692"/>
    </location>
</feature>
<dbReference type="Gene3D" id="1.10.8.270">
    <property type="entry name" value="putative rabgap domain of human tbc1 domain family member 14 like domains"/>
    <property type="match status" value="1"/>
</dbReference>
<reference evidence="6 7" key="3">
    <citation type="journal article" date="2015" name="Genome Announc.">
        <title>Draft Genome Sequence of the Archiascomycetous Yeast Saitoella complicata.</title>
        <authorList>
            <person name="Yamauchi K."/>
            <person name="Kondo S."/>
            <person name="Hamamoto M."/>
            <person name="Takahashi Y."/>
            <person name="Ogura Y."/>
            <person name="Hayashi T."/>
            <person name="Nishida H."/>
        </authorList>
    </citation>
    <scope>NUCLEOTIDE SEQUENCE [LARGE SCALE GENOMIC DNA]</scope>
    <source>
        <strain evidence="6 7">NRRL Y-17804</strain>
    </source>
</reference>
<dbReference type="SUPFAM" id="SSF47923">
    <property type="entry name" value="Ypt/Rab-GAP domain of gyp1p"/>
    <property type="match status" value="2"/>
</dbReference>
<dbReference type="AlphaFoldDB" id="A0A0E9NLK2"/>
<feature type="compositionally biased region" description="Polar residues" evidence="4">
    <location>
        <begin position="707"/>
        <end position="724"/>
    </location>
</feature>
<keyword evidence="1" id="KW-0343">GTPase activation</keyword>
<dbReference type="FunFam" id="1.10.472.80:FF:000027">
    <property type="entry name" value="GTPase activating protein (Evi5)"/>
    <property type="match status" value="1"/>
</dbReference>
<protein>
    <recommendedName>
        <fullName evidence="5">Rab-GAP TBC domain-containing protein</fullName>
    </recommendedName>
</protein>
<dbReference type="FunFam" id="1.10.8.270:FF:000001">
    <property type="entry name" value="TBC1 domain family member 1"/>
    <property type="match status" value="1"/>
</dbReference>
<evidence type="ECO:0000313" key="7">
    <source>
        <dbReference type="Proteomes" id="UP000033140"/>
    </source>
</evidence>
<evidence type="ECO:0000256" key="2">
    <source>
        <dbReference type="ARBA" id="ARBA00023054"/>
    </source>
</evidence>
<dbReference type="SMART" id="SM00164">
    <property type="entry name" value="TBC"/>
    <property type="match status" value="1"/>
</dbReference>
<evidence type="ECO:0000256" key="4">
    <source>
        <dbReference type="SAM" id="MobiDB-lite"/>
    </source>
</evidence>
<dbReference type="GO" id="GO:0005096">
    <property type="term" value="F:GTPase activator activity"/>
    <property type="evidence" value="ECO:0007669"/>
    <property type="project" value="UniProtKB-KW"/>
</dbReference>
<feature type="region of interest" description="Disordered" evidence="4">
    <location>
        <begin position="434"/>
        <end position="477"/>
    </location>
</feature>
<dbReference type="Gene3D" id="1.10.472.80">
    <property type="entry name" value="Ypt/Rab-GAP domain of gyp1p, domain 3"/>
    <property type="match status" value="1"/>
</dbReference>
<feature type="compositionally biased region" description="Polar residues" evidence="4">
    <location>
        <begin position="1"/>
        <end position="12"/>
    </location>
</feature>
<feature type="compositionally biased region" description="Polar residues" evidence="4">
    <location>
        <begin position="465"/>
        <end position="477"/>
    </location>
</feature>
<dbReference type="PANTHER" id="PTHR47219:SF9">
    <property type="entry name" value="GTPASE ACTIVATING PROTEIN AND CENTROSOME-ASSOCIATED, ISOFORM B"/>
    <property type="match status" value="1"/>
</dbReference>
<gene>
    <name evidence="6" type="ORF">G7K_4680-t1</name>
</gene>
<feature type="coiled-coil region" evidence="3">
    <location>
        <begin position="504"/>
        <end position="570"/>
    </location>
</feature>
<organism evidence="6 7">
    <name type="scientific">Saitoella complicata (strain BCRC 22490 / CBS 7301 / JCM 7358 / NBRC 10748 / NRRL Y-17804)</name>
    <dbReference type="NCBI Taxonomy" id="698492"/>
    <lineage>
        <taxon>Eukaryota</taxon>
        <taxon>Fungi</taxon>
        <taxon>Dikarya</taxon>
        <taxon>Ascomycota</taxon>
        <taxon>Taphrinomycotina</taxon>
        <taxon>Taphrinomycotina incertae sedis</taxon>
        <taxon>Saitoella</taxon>
    </lineage>
</organism>
<dbReference type="InterPro" id="IPR000195">
    <property type="entry name" value="Rab-GAP-TBC_dom"/>
</dbReference>
<dbReference type="PANTHER" id="PTHR47219">
    <property type="entry name" value="RAB GTPASE-ACTIVATING PROTEIN 1-LIKE"/>
    <property type="match status" value="1"/>
</dbReference>
<feature type="region of interest" description="Disordered" evidence="4">
    <location>
        <begin position="1"/>
        <end position="23"/>
    </location>
</feature>
<dbReference type="Pfam" id="PF23436">
    <property type="entry name" value="RabGap-TBC_2"/>
    <property type="match status" value="1"/>
</dbReference>
<feature type="region of interest" description="Disordered" evidence="4">
    <location>
        <begin position="646"/>
        <end position="741"/>
    </location>
</feature>
<dbReference type="PROSITE" id="PS50086">
    <property type="entry name" value="TBC_RABGAP"/>
    <property type="match status" value="1"/>
</dbReference>
<dbReference type="EMBL" id="BACD03000034">
    <property type="protein sequence ID" value="GAO50556.1"/>
    <property type="molecule type" value="Genomic_DNA"/>
</dbReference>
<dbReference type="Gene3D" id="1.10.10.750">
    <property type="entry name" value="Ypt/Rab-GAP domain of gyp1p, domain 1"/>
    <property type="match status" value="1"/>
</dbReference>
<dbReference type="GO" id="GO:0031267">
    <property type="term" value="F:small GTPase binding"/>
    <property type="evidence" value="ECO:0007669"/>
    <property type="project" value="TreeGrafter"/>
</dbReference>
<keyword evidence="7" id="KW-1185">Reference proteome</keyword>
<feature type="compositionally biased region" description="Low complexity" evidence="4">
    <location>
        <begin position="730"/>
        <end position="741"/>
    </location>
</feature>
<keyword evidence="2 3" id="KW-0175">Coiled coil</keyword>
<proteinExistence type="predicted"/>
<dbReference type="InterPro" id="IPR050302">
    <property type="entry name" value="Rab_GAP_TBC_domain"/>
</dbReference>
<evidence type="ECO:0000256" key="1">
    <source>
        <dbReference type="ARBA" id="ARBA00022468"/>
    </source>
</evidence>
<accession>A0A0E9NLK2</accession>
<feature type="region of interest" description="Disordered" evidence="4">
    <location>
        <begin position="482"/>
        <end position="501"/>
    </location>
</feature>
<reference evidence="6 7" key="2">
    <citation type="journal article" date="2014" name="J. Gen. Appl. Microbiol.">
        <title>The early diverging ascomycetous budding yeast Saitoella complicata has three histone deacetylases belonging to the Clr6, Hos2, and Rpd3 lineages.</title>
        <authorList>
            <person name="Nishida H."/>
            <person name="Matsumoto T."/>
            <person name="Kondo S."/>
            <person name="Hamamoto M."/>
            <person name="Yoshikawa H."/>
        </authorList>
    </citation>
    <scope>NUCLEOTIDE SEQUENCE [LARGE SCALE GENOMIC DNA]</scope>
    <source>
        <strain evidence="6 7">NRRL Y-17804</strain>
    </source>
</reference>
<reference evidence="6 7" key="1">
    <citation type="journal article" date="2011" name="J. Gen. Appl. Microbiol.">
        <title>Draft genome sequencing of the enigmatic yeast Saitoella complicata.</title>
        <authorList>
            <person name="Nishida H."/>
            <person name="Hamamoto M."/>
            <person name="Sugiyama J."/>
        </authorList>
    </citation>
    <scope>NUCLEOTIDE SEQUENCE [LARGE SCALE GENOMIC DNA]</scope>
    <source>
        <strain evidence="6 7">NRRL Y-17804</strain>
    </source>
</reference>
<dbReference type="InterPro" id="IPR035969">
    <property type="entry name" value="Rab-GAP_TBC_sf"/>
</dbReference>
<dbReference type="FunFam" id="1.10.10.750:FF:000003">
    <property type="entry name" value="GTPase activating protein (Evi5)"/>
    <property type="match status" value="1"/>
</dbReference>
<evidence type="ECO:0000313" key="6">
    <source>
        <dbReference type="EMBL" id="GAO50556.1"/>
    </source>
</evidence>
<dbReference type="OMA" id="PNVEMFR"/>
<dbReference type="STRING" id="698492.A0A0E9NLK2"/>
<comment type="caution">
    <text evidence="6">The sequence shown here is derived from an EMBL/GenBank/DDBJ whole genome shotgun (WGS) entry which is preliminary data.</text>
</comment>
<sequence>MSPVSVDSSMTVRDQGVEDSRESMLSISLDVNWDSLNKQEEDAAQADEDAETAFLLARLEKENEAIHKDPKRLSLSALKPRHSITIAYLRNLLSENPENLRTSLLPPPPSVLTDLDFYAALVADYPSTASKLPNLVSKKLRSGVPPPLRGLVWQSISSSRLTHLTGLYSTLTQHPTPYSSQISRDLSRTFPNNPLFSVPGGEGQQMLQRVLHAFSIYDADVGYCQGLAFVVGPLLMNMAEEEAFCVLVRLMESYDMRGMFTQDLAGLQLRLWQFERLLEAELPEVNAHLKGLGIAPSMYASQWFLSLFAVTCPLGTLHRIYDIIFAEGAPETIMRIALALLKRNASRLLTLSFDDSVTMLLGGGLWRAYEVDDDGLIADACIGLENRVTTAGLKQLKEAYYNGGAPTKRSTATQDLQAVASRFLGRLWGGSTLSPETSRAPASIHMKRSSSKQSVSTTDSRHSGSSEGSTDATTISRNSYAPSIYSHGKQNSTATISTAKEKSTRELEAQLEDLLLAINTLQREHAVKAEELEKTRRERDSARSLARGVVKALEREIEVICDERDASELEGETSVKEYIGKINDMEAGIVHDTHSAGGDEITYIQSLLVAEVSKSAALATQLDDANSELTRLRDSNREMRVRYQEAQREKAKSLVNKPAEAQGEQPGLRKLTLVRRTPSGSGIPSAPETSTGIRPLSRGASMRVNRRTSTMMHQRESYTGNSSLPAVPDSPISGSSGSSTPTATNIGCQSCDSLKLDLANVKTELAVARQMEEEAKARVDTLRKVMSGAGKKAESAAPTPPLVRPTIHVTKSDSVTVGVNEVSEAGPTRGWFGWKS</sequence>
<name>A0A0E9NLK2_SAICN</name>
<dbReference type="Proteomes" id="UP000033140">
    <property type="component" value="Unassembled WGS sequence"/>
</dbReference>
<evidence type="ECO:0000259" key="5">
    <source>
        <dbReference type="PROSITE" id="PS50086"/>
    </source>
</evidence>
<feature type="domain" description="Rab-GAP TBC" evidence="5">
    <location>
        <begin position="143"/>
        <end position="328"/>
    </location>
</feature>
<evidence type="ECO:0000256" key="3">
    <source>
        <dbReference type="SAM" id="Coils"/>
    </source>
</evidence>
<feature type="compositionally biased region" description="Polar residues" evidence="4">
    <location>
        <begin position="488"/>
        <end position="498"/>
    </location>
</feature>